<reference evidence="1 2" key="1">
    <citation type="submission" date="2019-01" db="EMBL/GenBank/DDBJ databases">
        <title>Still something new to discover - new insights into E. coli phage diversity and taxonomy.</title>
        <authorList>
            <person name="Korf I.H.E."/>
            <person name="Adriaennsens E."/>
            <person name="Dreiseikelmann B."/>
            <person name="Kropinski A."/>
            <person name="Nimtz M."/>
            <person name="Meier-Kolthoff J.P."/>
            <person name="Rohde M."/>
            <person name="van Raaij M."/>
            <person name="Wittmann J."/>
        </authorList>
    </citation>
    <scope>NUCLEOTIDE SEQUENCE [LARGE SCALE GENOMIC DNA]</scope>
</reference>
<evidence type="ECO:0000313" key="1">
    <source>
        <dbReference type="EMBL" id="QBQ80511.1"/>
    </source>
</evidence>
<proteinExistence type="predicted"/>
<dbReference type="Proteomes" id="UP000307942">
    <property type="component" value="Segment"/>
</dbReference>
<protein>
    <submittedName>
        <fullName evidence="1">Uncharacterized protein</fullName>
    </submittedName>
</protein>
<keyword evidence="2" id="KW-1185">Reference proteome</keyword>
<sequence>MAELIRLMARDEHVKVTFYEGGKCCRVECCDRGVKMQFEGYTDTIVDILRDLGTIRG</sequence>
<evidence type="ECO:0000313" key="2">
    <source>
        <dbReference type="Proteomes" id="UP000307942"/>
    </source>
</evidence>
<dbReference type="EMBL" id="MK373790">
    <property type="protein sequence ID" value="QBQ80511.1"/>
    <property type="molecule type" value="Genomic_DNA"/>
</dbReference>
<name>A0A482N227_9CAUD</name>
<gene>
    <name evidence="1" type="ORF">WF5505_00011</name>
</gene>
<organism evidence="1 2">
    <name type="scientific">Escherichia phage vB_EcoS_WF5505</name>
    <dbReference type="NCBI Taxonomy" id="2508186"/>
    <lineage>
        <taxon>Viruses</taxon>
        <taxon>Duplodnaviria</taxon>
        <taxon>Heunggongvirae</taxon>
        <taxon>Uroviricota</taxon>
        <taxon>Caudoviricetes</taxon>
        <taxon>Dhillonvirus</taxon>
        <taxon>Dhillonvirus WF5505</taxon>
    </lineage>
</organism>
<accession>A0A482N227</accession>